<dbReference type="Gene3D" id="1.20.1730.10">
    <property type="entry name" value="Sodium/glucose cotransporter"/>
    <property type="match status" value="1"/>
</dbReference>
<evidence type="ECO:0000256" key="12">
    <source>
        <dbReference type="ARBA" id="ARBA00033708"/>
    </source>
</evidence>
<evidence type="ECO:0000256" key="13">
    <source>
        <dbReference type="RuleBase" id="RU362091"/>
    </source>
</evidence>
<evidence type="ECO:0000256" key="6">
    <source>
        <dbReference type="ARBA" id="ARBA00022847"/>
    </source>
</evidence>
<dbReference type="InterPro" id="IPR011851">
    <property type="entry name" value="Na/Pro_symporter"/>
</dbReference>
<keyword evidence="5 14" id="KW-0812">Transmembrane</keyword>
<keyword evidence="4" id="KW-1003">Cell membrane</keyword>
<sequence length="473" mass="50142">MAREWIILITLVVYKLVLVWIGLWASRRTQDSSDFFIGGKQLGPWVAAVSASASASSAWSLLGVSGAAFTMGLSAIWIFPAVVLGYIFNWYWLAPRVRRYANQQEAITLSEVVAGKDQWRKAILGFASFAIVFSFAFYIAAQFQAAGSTFAANFDVSITEAIVTGAVIILVYTLLGGFWAVSVTDTLQGLLMAAIAFLLPILAVTQAGGPSVIYQSLISNGGELYGNFAGASAIGFVVGMLGIGLGNPGQPHVVNRFMALRDDKALKSAARIGVAWPVIVFAGMLTVGWCARVLIPTDANAEQVMLALTEMLFHPVVAGIIVAAVLSAIMSTADSQLLVSAACLAQDLQLAKGRNALTLSRLAVVAMCVLALVIALFAPEAIFSRVLFAWAAIGSAFAPVLIWLVAGYQIDGRYRLAAMMLGFGLTIVFNWQANAPGDVLERVLPFVVALVVARIGAVKRAEKGSGAEVSAPR</sequence>
<protein>
    <recommendedName>
        <fullName evidence="14">Sodium/proline symporter</fullName>
    </recommendedName>
    <alternativeName>
        <fullName evidence="14">Proline permease</fullName>
    </alternativeName>
</protein>
<feature type="transmembrane region" description="Helical" evidence="14">
    <location>
        <begin position="269"/>
        <end position="295"/>
    </location>
</feature>
<comment type="caution">
    <text evidence="15">The sequence shown here is derived from an EMBL/GenBank/DDBJ whole genome shotgun (WGS) entry which is preliminary data.</text>
</comment>
<comment type="subcellular location">
    <subcellularLocation>
        <location evidence="14">Cell inner membrane</location>
        <topology evidence="14">Multi-pass membrane protein</topology>
    </subcellularLocation>
    <subcellularLocation>
        <location evidence="1">Cell membrane</location>
        <topology evidence="1">Multi-pass membrane protein</topology>
    </subcellularLocation>
</comment>
<comment type="function">
    <text evidence="14">Catalyzes the sodium-dependent uptake of extracellular L-proline.</text>
</comment>
<evidence type="ECO:0000256" key="14">
    <source>
        <dbReference type="RuleBase" id="RU366012"/>
    </source>
</evidence>
<name>A0AA37RW51_9GAMM</name>
<evidence type="ECO:0000256" key="7">
    <source>
        <dbReference type="ARBA" id="ARBA00022989"/>
    </source>
</evidence>
<feature type="transmembrane region" description="Helical" evidence="14">
    <location>
        <begin position="382"/>
        <end position="404"/>
    </location>
</feature>
<organism evidence="15 16">
    <name type="scientific">Paraferrimonas sedimenticola</name>
    <dbReference type="NCBI Taxonomy" id="375674"/>
    <lineage>
        <taxon>Bacteria</taxon>
        <taxon>Pseudomonadati</taxon>
        <taxon>Pseudomonadota</taxon>
        <taxon>Gammaproteobacteria</taxon>
        <taxon>Alteromonadales</taxon>
        <taxon>Ferrimonadaceae</taxon>
        <taxon>Paraferrimonas</taxon>
    </lineage>
</organism>
<keyword evidence="6 14" id="KW-0769">Symport</keyword>
<dbReference type="GO" id="GO:0005298">
    <property type="term" value="F:proline:sodium symporter activity"/>
    <property type="evidence" value="ECO:0007669"/>
    <property type="project" value="UniProtKB-UniRule"/>
</dbReference>
<dbReference type="PROSITE" id="PS50283">
    <property type="entry name" value="NA_SOLUT_SYMP_3"/>
    <property type="match status" value="1"/>
</dbReference>
<dbReference type="PANTHER" id="PTHR48086">
    <property type="entry name" value="SODIUM/PROLINE SYMPORTER-RELATED"/>
    <property type="match status" value="1"/>
</dbReference>
<dbReference type="InterPro" id="IPR050277">
    <property type="entry name" value="Sodium:Solute_Symporter"/>
</dbReference>
<evidence type="ECO:0000256" key="8">
    <source>
        <dbReference type="ARBA" id="ARBA00023053"/>
    </source>
</evidence>
<keyword evidence="7 14" id="KW-1133">Transmembrane helix</keyword>
<evidence type="ECO:0000256" key="4">
    <source>
        <dbReference type="ARBA" id="ARBA00022475"/>
    </source>
</evidence>
<gene>
    <name evidence="15" type="ORF">GCM10007895_16270</name>
</gene>
<evidence type="ECO:0000256" key="10">
    <source>
        <dbReference type="ARBA" id="ARBA00023136"/>
    </source>
</evidence>
<keyword evidence="10 14" id="KW-0472">Membrane</keyword>
<keyword evidence="9 14" id="KW-0406">Ion transport</keyword>
<reference evidence="15" key="1">
    <citation type="journal article" date="2014" name="Int. J. Syst. Evol. Microbiol.">
        <title>Complete genome sequence of Corynebacterium casei LMG S-19264T (=DSM 44701T), isolated from a smear-ripened cheese.</title>
        <authorList>
            <consortium name="US DOE Joint Genome Institute (JGI-PGF)"/>
            <person name="Walter F."/>
            <person name="Albersmeier A."/>
            <person name="Kalinowski J."/>
            <person name="Ruckert C."/>
        </authorList>
    </citation>
    <scope>NUCLEOTIDE SEQUENCE</scope>
    <source>
        <strain evidence="15">NBRC 101628</strain>
    </source>
</reference>
<evidence type="ECO:0000256" key="11">
    <source>
        <dbReference type="ARBA" id="ARBA00023201"/>
    </source>
</evidence>
<comment type="similarity">
    <text evidence="2 13">Belongs to the sodium:solute symporter (SSF) (TC 2.A.21) family.</text>
</comment>
<feature type="transmembrane region" description="Helical" evidence="14">
    <location>
        <begin position="189"/>
        <end position="208"/>
    </location>
</feature>
<dbReference type="GO" id="GO:0031402">
    <property type="term" value="F:sodium ion binding"/>
    <property type="evidence" value="ECO:0007669"/>
    <property type="project" value="UniProtKB-UniRule"/>
</dbReference>
<accession>A0AA37RW51</accession>
<feature type="transmembrane region" description="Helical" evidence="14">
    <location>
        <begin position="122"/>
        <end position="141"/>
    </location>
</feature>
<dbReference type="InterPro" id="IPR001734">
    <property type="entry name" value="Na/solute_symporter"/>
</dbReference>
<dbReference type="RefSeq" id="WP_095505242.1">
    <property type="nucleotide sequence ID" value="NZ_BSNC01000004.1"/>
</dbReference>
<evidence type="ECO:0000256" key="5">
    <source>
        <dbReference type="ARBA" id="ARBA00022692"/>
    </source>
</evidence>
<evidence type="ECO:0000313" key="16">
    <source>
        <dbReference type="Proteomes" id="UP001161422"/>
    </source>
</evidence>
<comment type="caution">
    <text evidence="14">Lacks conserved residue(s) required for the propagation of feature annotation.</text>
</comment>
<evidence type="ECO:0000256" key="1">
    <source>
        <dbReference type="ARBA" id="ARBA00004651"/>
    </source>
</evidence>
<keyword evidence="8 14" id="KW-0915">Sodium</keyword>
<proteinExistence type="inferred from homology"/>
<dbReference type="GO" id="GO:0015824">
    <property type="term" value="P:proline transport"/>
    <property type="evidence" value="ECO:0007669"/>
    <property type="project" value="UniProtKB-UniRule"/>
</dbReference>
<dbReference type="InterPro" id="IPR038377">
    <property type="entry name" value="Na/Glc_symporter_sf"/>
</dbReference>
<evidence type="ECO:0000256" key="2">
    <source>
        <dbReference type="ARBA" id="ARBA00006434"/>
    </source>
</evidence>
<keyword evidence="16" id="KW-1185">Reference proteome</keyword>
<comment type="catalytic activity">
    <reaction evidence="12">
        <text>L-proline(in) + Na(+)(in) = L-proline(out) + Na(+)(out)</text>
        <dbReference type="Rhea" id="RHEA:28967"/>
        <dbReference type="ChEBI" id="CHEBI:29101"/>
        <dbReference type="ChEBI" id="CHEBI:60039"/>
    </reaction>
</comment>
<evidence type="ECO:0000313" key="15">
    <source>
        <dbReference type="EMBL" id="GLP96321.1"/>
    </source>
</evidence>
<feature type="transmembrane region" description="Helical" evidence="14">
    <location>
        <begin position="6"/>
        <end position="25"/>
    </location>
</feature>
<evidence type="ECO:0000256" key="9">
    <source>
        <dbReference type="ARBA" id="ARBA00023065"/>
    </source>
</evidence>
<dbReference type="CDD" id="cd11475">
    <property type="entry name" value="SLC5sbd_PutP"/>
    <property type="match status" value="1"/>
</dbReference>
<dbReference type="EMBL" id="BSNC01000004">
    <property type="protein sequence ID" value="GLP96321.1"/>
    <property type="molecule type" value="Genomic_DNA"/>
</dbReference>
<keyword evidence="11 14" id="KW-0739">Sodium transport</keyword>
<keyword evidence="14" id="KW-0997">Cell inner membrane</keyword>
<feature type="transmembrane region" description="Helical" evidence="14">
    <location>
        <begin position="75"/>
        <end position="94"/>
    </location>
</feature>
<dbReference type="GO" id="GO:0005886">
    <property type="term" value="C:plasma membrane"/>
    <property type="evidence" value="ECO:0007669"/>
    <property type="project" value="UniProtKB-SubCell"/>
</dbReference>
<evidence type="ECO:0000256" key="3">
    <source>
        <dbReference type="ARBA" id="ARBA00022448"/>
    </source>
</evidence>
<feature type="transmembrane region" description="Helical" evidence="14">
    <location>
        <begin position="228"/>
        <end position="248"/>
    </location>
</feature>
<dbReference type="AlphaFoldDB" id="A0AA37RW51"/>
<feature type="transmembrane region" description="Helical" evidence="14">
    <location>
        <begin position="315"/>
        <end position="344"/>
    </location>
</feature>
<keyword evidence="3 14" id="KW-0813">Transport</keyword>
<dbReference type="Proteomes" id="UP001161422">
    <property type="component" value="Unassembled WGS sequence"/>
</dbReference>
<keyword evidence="14" id="KW-0029">Amino-acid transport</keyword>
<reference evidence="15" key="2">
    <citation type="submission" date="2023-01" db="EMBL/GenBank/DDBJ databases">
        <title>Draft genome sequence of Paraferrimonas sedimenticola strain NBRC 101628.</title>
        <authorList>
            <person name="Sun Q."/>
            <person name="Mori K."/>
        </authorList>
    </citation>
    <scope>NUCLEOTIDE SEQUENCE</scope>
    <source>
        <strain evidence="15">NBRC 101628</strain>
    </source>
</reference>
<feature type="transmembrane region" description="Helical" evidence="14">
    <location>
        <begin position="356"/>
        <end position="376"/>
    </location>
</feature>
<feature type="transmembrane region" description="Helical" evidence="14">
    <location>
        <begin position="161"/>
        <end position="182"/>
    </location>
</feature>
<dbReference type="Pfam" id="PF00474">
    <property type="entry name" value="SSF"/>
    <property type="match status" value="1"/>
</dbReference>
<dbReference type="PANTHER" id="PTHR48086:SF3">
    <property type="entry name" value="SODIUM_PROLINE SYMPORTER"/>
    <property type="match status" value="1"/>
</dbReference>